<evidence type="ECO:0000256" key="1">
    <source>
        <dbReference type="SAM" id="MobiDB-lite"/>
    </source>
</evidence>
<evidence type="ECO:0000313" key="3">
    <source>
        <dbReference type="WBParaSite" id="ACRNAN_Path_1387.g5424.t2"/>
    </source>
</evidence>
<feature type="compositionally biased region" description="Basic and acidic residues" evidence="1">
    <location>
        <begin position="15"/>
        <end position="43"/>
    </location>
</feature>
<name>A0A914C0B2_9BILA</name>
<keyword evidence="2" id="KW-1185">Reference proteome</keyword>
<feature type="compositionally biased region" description="Basic and acidic residues" evidence="1">
    <location>
        <begin position="51"/>
        <end position="63"/>
    </location>
</feature>
<feature type="region of interest" description="Disordered" evidence="1">
    <location>
        <begin position="13"/>
        <end position="78"/>
    </location>
</feature>
<dbReference type="WBParaSite" id="ACRNAN_Path_1387.g5424.t2">
    <property type="protein sequence ID" value="ACRNAN_Path_1387.g5424.t2"/>
    <property type="gene ID" value="ACRNAN_Path_1387.g5424"/>
</dbReference>
<reference evidence="3" key="1">
    <citation type="submission" date="2022-11" db="UniProtKB">
        <authorList>
            <consortium name="WormBaseParasite"/>
        </authorList>
    </citation>
    <scope>IDENTIFICATION</scope>
</reference>
<dbReference type="AlphaFoldDB" id="A0A914C0B2"/>
<protein>
    <submittedName>
        <fullName evidence="3">CD2 antigen cytoplasmic tail-binding protein 2</fullName>
    </submittedName>
</protein>
<sequence>MDEEDIQYLRRKRRRIEEIDGIPKEEAEEKEVGQERKQQHTLDSDEEEETKYDRLDMNKHTLDSDEEEETKYDRLDMNKIGGQEEATIEYDGNVKITAFNMKEDMEEGHFDDEGNFIFDKKQEDIKDAWLDGIDWNRVKQNAGTHWNKEEEEDADTDLPPQKLDEKAVYEKLLSLLSKEETIAKALKRMNSEKGLSAAEERKRRWAAKKAGTKYEDNNASAVTELTSLADSLVSAGHMEAYQLDRDSINKILEDINGKEKVALDMFADEEVQLPSSSES</sequence>
<proteinExistence type="predicted"/>
<dbReference type="PANTHER" id="PTHR13138:SF3">
    <property type="entry name" value="CD2 ANTIGEN CYTOPLASMIC TAIL-BINDING PROTEIN 2"/>
    <property type="match status" value="1"/>
</dbReference>
<dbReference type="PANTHER" id="PTHR13138">
    <property type="entry name" value="PROTEIN LIN1"/>
    <property type="match status" value="1"/>
</dbReference>
<accession>A0A914C0B2</accession>
<organism evidence="2 3">
    <name type="scientific">Acrobeloides nanus</name>
    <dbReference type="NCBI Taxonomy" id="290746"/>
    <lineage>
        <taxon>Eukaryota</taxon>
        <taxon>Metazoa</taxon>
        <taxon>Ecdysozoa</taxon>
        <taxon>Nematoda</taxon>
        <taxon>Chromadorea</taxon>
        <taxon>Rhabditida</taxon>
        <taxon>Tylenchina</taxon>
        <taxon>Cephalobomorpha</taxon>
        <taxon>Cephaloboidea</taxon>
        <taxon>Cephalobidae</taxon>
        <taxon>Acrobeloides</taxon>
    </lineage>
</organism>
<dbReference type="InterPro" id="IPR039905">
    <property type="entry name" value="CD2BP2/Lin1"/>
</dbReference>
<feature type="region of interest" description="Disordered" evidence="1">
    <location>
        <begin position="142"/>
        <end position="162"/>
    </location>
</feature>
<dbReference type="Proteomes" id="UP000887540">
    <property type="component" value="Unplaced"/>
</dbReference>
<dbReference type="GO" id="GO:0005682">
    <property type="term" value="C:U5 snRNP"/>
    <property type="evidence" value="ECO:0007669"/>
    <property type="project" value="InterPro"/>
</dbReference>
<evidence type="ECO:0000313" key="2">
    <source>
        <dbReference type="Proteomes" id="UP000887540"/>
    </source>
</evidence>